<feature type="compositionally biased region" description="Polar residues" evidence="1">
    <location>
        <begin position="246"/>
        <end position="256"/>
    </location>
</feature>
<feature type="region of interest" description="Disordered" evidence="1">
    <location>
        <begin position="146"/>
        <end position="167"/>
    </location>
</feature>
<feature type="compositionally biased region" description="Basic and acidic residues" evidence="1">
    <location>
        <begin position="258"/>
        <end position="270"/>
    </location>
</feature>
<accession>A0A183UEA7</accession>
<reference evidence="2 3" key="2">
    <citation type="submission" date="2018-11" db="EMBL/GenBank/DDBJ databases">
        <authorList>
            <consortium name="Pathogen Informatics"/>
        </authorList>
    </citation>
    <scope>NUCLEOTIDE SEQUENCE [LARGE SCALE GENOMIC DNA]</scope>
</reference>
<feature type="compositionally biased region" description="Polar residues" evidence="1">
    <location>
        <begin position="465"/>
        <end position="483"/>
    </location>
</feature>
<dbReference type="Proteomes" id="UP000050794">
    <property type="component" value="Unassembled WGS sequence"/>
</dbReference>
<organism evidence="3 4">
    <name type="scientific">Toxocara canis</name>
    <name type="common">Canine roundworm</name>
    <dbReference type="NCBI Taxonomy" id="6265"/>
    <lineage>
        <taxon>Eukaryota</taxon>
        <taxon>Metazoa</taxon>
        <taxon>Ecdysozoa</taxon>
        <taxon>Nematoda</taxon>
        <taxon>Chromadorea</taxon>
        <taxon>Rhabditida</taxon>
        <taxon>Spirurina</taxon>
        <taxon>Ascaridomorpha</taxon>
        <taxon>Ascaridoidea</taxon>
        <taxon>Toxocaridae</taxon>
        <taxon>Toxocara</taxon>
    </lineage>
</organism>
<feature type="compositionally biased region" description="Low complexity" evidence="1">
    <location>
        <begin position="218"/>
        <end position="245"/>
    </location>
</feature>
<feature type="region of interest" description="Disordered" evidence="1">
    <location>
        <begin position="315"/>
        <end position="358"/>
    </location>
</feature>
<name>A0A183UEA7_TOXCA</name>
<dbReference type="AlphaFoldDB" id="A0A183UEA7"/>
<sequence>MLHTLIKWMLFVEPFCDVISRPLLPGEAVLTILGHSGSSGDESVGINHQPVGADGGGLSNDGEGIDENLPRVAGERNLVSGLSGTAVKSEFLTGVPVSKELPSRTVATIDRIDHEFSGVYGEANGETVKAVATDPAEDRNVVLAGSVKLEPEAPPSAGSGTAEAKSNYDFPEANEDVVKAGPEFQDDFVAEANPSSETVNVRHQPNVEIIHSKTHQLASPSDVAPSDPSILPPASTQPSTTTTTSMSKVLSQSEDPNTAERSDSLPRELDSGSPSETLDAFSHATDSILVNSTNVLGPSTKSVSEIFDDFRENDDALAEAHESNTDHRTDKPSETAPKVVPGGSKFSEVKDPSSGRIVDPLQTSARISAQQNLAKPDTLKVNSETIIMEEEKPFDEKEEISKEIVDEYAQRGKAAEEIVESDRISPTTHPSESSKLHPQVIAESNVAKCCIQELAPTSADETSRTHQSLHTTQRQPIDNTSQVEDVEVGDKSEGHDDDADIVSSSRIWSFWDKLIAGIKCSQRDCGEAFHETSQSRRLLLEPSIIRRARTHSTNR</sequence>
<feature type="region of interest" description="Disordered" evidence="1">
    <location>
        <begin position="413"/>
        <end position="437"/>
    </location>
</feature>
<evidence type="ECO:0000313" key="4">
    <source>
        <dbReference type="WBParaSite" id="TCNE_0000682701-mRNA-1"/>
    </source>
</evidence>
<keyword evidence="3" id="KW-1185">Reference proteome</keyword>
<evidence type="ECO:0000256" key="1">
    <source>
        <dbReference type="SAM" id="MobiDB-lite"/>
    </source>
</evidence>
<feature type="compositionally biased region" description="Basic and acidic residues" evidence="1">
    <location>
        <begin position="315"/>
        <end position="333"/>
    </location>
</feature>
<reference evidence="4" key="1">
    <citation type="submission" date="2016-06" db="UniProtKB">
        <authorList>
            <consortium name="WormBaseParasite"/>
        </authorList>
    </citation>
    <scope>IDENTIFICATION</scope>
</reference>
<feature type="region of interest" description="Disordered" evidence="1">
    <location>
        <begin position="215"/>
        <end position="279"/>
    </location>
</feature>
<gene>
    <name evidence="2" type="ORF">TCNE_LOCUS6827</name>
</gene>
<feature type="compositionally biased region" description="Basic and acidic residues" evidence="1">
    <location>
        <begin position="413"/>
        <end position="423"/>
    </location>
</feature>
<proteinExistence type="predicted"/>
<protein>
    <submittedName>
        <fullName evidence="4">Reticulon-like protein</fullName>
    </submittedName>
</protein>
<feature type="compositionally biased region" description="Polar residues" evidence="1">
    <location>
        <begin position="424"/>
        <end position="433"/>
    </location>
</feature>
<evidence type="ECO:0000313" key="2">
    <source>
        <dbReference type="EMBL" id="VDM38148.1"/>
    </source>
</evidence>
<dbReference type="EMBL" id="UYWY01019561">
    <property type="protein sequence ID" value="VDM38148.1"/>
    <property type="molecule type" value="Genomic_DNA"/>
</dbReference>
<evidence type="ECO:0000313" key="3">
    <source>
        <dbReference type="Proteomes" id="UP000050794"/>
    </source>
</evidence>
<feature type="region of interest" description="Disordered" evidence="1">
    <location>
        <begin position="457"/>
        <end position="499"/>
    </location>
</feature>
<dbReference type="WBParaSite" id="TCNE_0000682701-mRNA-1">
    <property type="protein sequence ID" value="TCNE_0000682701-mRNA-1"/>
    <property type="gene ID" value="TCNE_0000682701"/>
</dbReference>